<evidence type="ECO:0000259" key="1">
    <source>
        <dbReference type="Pfam" id="PF08768"/>
    </source>
</evidence>
<dbReference type="AlphaFoldDB" id="A0A2A5WKS9"/>
<dbReference type="SUPFAM" id="SSF50814">
    <property type="entry name" value="Lipocalins"/>
    <property type="match status" value="1"/>
</dbReference>
<accession>A0A2A5WKS9</accession>
<organism evidence="2 3">
    <name type="scientific">OM182 bacterium MED-G24</name>
    <dbReference type="NCBI Taxonomy" id="1986255"/>
    <lineage>
        <taxon>Bacteria</taxon>
        <taxon>Pseudomonadati</taxon>
        <taxon>Pseudomonadota</taxon>
        <taxon>Gammaproteobacteria</taxon>
        <taxon>OMG group</taxon>
        <taxon>OM182 clade</taxon>
    </lineage>
</organism>
<gene>
    <name evidence="2" type="ORF">CNE99_08685</name>
</gene>
<reference evidence="2 3" key="1">
    <citation type="submission" date="2017-08" db="EMBL/GenBank/DDBJ databases">
        <title>Fine stratification of microbial communities through a metagenomic profile of the photic zone.</title>
        <authorList>
            <person name="Haro-Moreno J.M."/>
            <person name="Lopez-Perez M."/>
            <person name="De La Torre J."/>
            <person name="Picazo A."/>
            <person name="Camacho A."/>
            <person name="Rodriguez-Valera F."/>
        </authorList>
    </citation>
    <scope>NUCLEOTIDE SEQUENCE [LARGE SCALE GENOMIC DNA]</scope>
    <source>
        <strain evidence="2">MED-G24</strain>
    </source>
</reference>
<protein>
    <recommendedName>
        <fullName evidence="1">THAP4-like heme-binding domain-containing protein</fullName>
    </recommendedName>
</protein>
<name>A0A2A5WKS9_9GAMM</name>
<dbReference type="Proteomes" id="UP000219327">
    <property type="component" value="Unassembled WGS sequence"/>
</dbReference>
<dbReference type="Pfam" id="PF08768">
    <property type="entry name" value="THAP4_heme-bd"/>
    <property type="match status" value="1"/>
</dbReference>
<proteinExistence type="predicted"/>
<evidence type="ECO:0000313" key="3">
    <source>
        <dbReference type="Proteomes" id="UP000219327"/>
    </source>
</evidence>
<dbReference type="InterPro" id="IPR012674">
    <property type="entry name" value="Calycin"/>
</dbReference>
<dbReference type="InterPro" id="IPR014878">
    <property type="entry name" value="THAP4-like_heme-bd"/>
</dbReference>
<dbReference type="Gene3D" id="2.40.128.20">
    <property type="match status" value="1"/>
</dbReference>
<sequence length="112" mass="12438">MTICLQSILDPLEQLIGDWNGDSGRDVSPRESAEGLIDADYRERLLVEEVGDVTNAGSQTLVVVRYHQVVTRLSDGLVFHDEMGFYHFDADSGLLSCTFCIPRGVALHARTR</sequence>
<dbReference type="EMBL" id="NTKD01000054">
    <property type="protein sequence ID" value="PDH37042.1"/>
    <property type="molecule type" value="Genomic_DNA"/>
</dbReference>
<comment type="caution">
    <text evidence="2">The sequence shown here is derived from an EMBL/GenBank/DDBJ whole genome shotgun (WGS) entry which is preliminary data.</text>
</comment>
<evidence type="ECO:0000313" key="2">
    <source>
        <dbReference type="EMBL" id="PDH37042.1"/>
    </source>
</evidence>
<feature type="domain" description="THAP4-like heme-binding" evidence="1">
    <location>
        <begin position="9"/>
        <end position="107"/>
    </location>
</feature>